<comment type="similarity">
    <text evidence="1">Belongs to the type-B carboxylesterase/lipase family.</text>
</comment>
<dbReference type="OrthoDB" id="19653at2759"/>
<protein>
    <recommendedName>
        <fullName evidence="5">carboxylesterase</fullName>
        <ecNumber evidence="5">3.1.1.1</ecNumber>
    </recommendedName>
</protein>
<evidence type="ECO:0000256" key="4">
    <source>
        <dbReference type="ARBA" id="ARBA00023180"/>
    </source>
</evidence>
<keyword evidence="8" id="KW-1185">Reference proteome</keyword>
<dbReference type="Gene3D" id="3.40.50.1820">
    <property type="entry name" value="alpha/beta hydrolase"/>
    <property type="match status" value="2"/>
</dbReference>
<organism evidence="7 8">
    <name type="scientific">Polypedilum vanderplanki</name>
    <name type="common">Sleeping chironomid midge</name>
    <dbReference type="NCBI Taxonomy" id="319348"/>
    <lineage>
        <taxon>Eukaryota</taxon>
        <taxon>Metazoa</taxon>
        <taxon>Ecdysozoa</taxon>
        <taxon>Arthropoda</taxon>
        <taxon>Hexapoda</taxon>
        <taxon>Insecta</taxon>
        <taxon>Pterygota</taxon>
        <taxon>Neoptera</taxon>
        <taxon>Endopterygota</taxon>
        <taxon>Diptera</taxon>
        <taxon>Nematocera</taxon>
        <taxon>Chironomoidea</taxon>
        <taxon>Chironomidae</taxon>
        <taxon>Chironominae</taxon>
        <taxon>Polypedilum</taxon>
        <taxon>Polypedilum</taxon>
    </lineage>
</organism>
<evidence type="ECO:0000256" key="2">
    <source>
        <dbReference type="ARBA" id="ARBA00022487"/>
    </source>
</evidence>
<evidence type="ECO:0000256" key="1">
    <source>
        <dbReference type="ARBA" id="ARBA00005964"/>
    </source>
</evidence>
<feature type="domain" description="Carboxylesterase type B" evidence="6">
    <location>
        <begin position="7"/>
        <end position="508"/>
    </location>
</feature>
<evidence type="ECO:0000313" key="7">
    <source>
        <dbReference type="EMBL" id="KAG5684944.1"/>
    </source>
</evidence>
<dbReference type="Pfam" id="PF00135">
    <property type="entry name" value="COesterase"/>
    <property type="match status" value="3"/>
</dbReference>
<keyword evidence="2" id="KW-0719">Serine esterase</keyword>
<feature type="domain" description="Carboxylesterase type B" evidence="6">
    <location>
        <begin position="576"/>
        <end position="1018"/>
    </location>
</feature>
<sequence length="1035" mass="119321">MKKNFIKVQTQYGPINGCIKTSVLGRDYYSFQTIPYMKNPVGKLRFADPQPPENWSEPLDCTKEGPAFPNIFFLNNEYQGDLNGVHINVFTNEINPTKPFPVLLWIHSGGVFTGNTFESITGPDYFMQKNVVLVTFQYRIGVFGFLSLEDPELNIPGNAQFRDHIMAMKWVQENIANFGGDPNNVTLFGESWGGISTGFHLISPKSKGLFHRAIMMSGTPYHIAASIFPRRNWALRLCLELGYSGPHDDKHILKFLENADEKEIVLASPKVMTEREKNEEFYNFPFAPMIEPYDNGNAIITEDIVLMLQKAWGNDIDILIGNTSNECIGYLAMIRNVETLNSNKSFQRHIPKDLDLELDSPKRLEYAERLKKHYYGVLEPSIANLDGLVQVHNDTTSWHPMYRFNSARLVYGKGKTFNYRFDYVTENNLFRKFLKIDEIVRGATHGDDCAYIFKMKAVEGENFNLEIDSLAFKGIILMTSMFVNFATYGNPNIEELTNVEWKEATKEEPMKEKLIKVQTQYGPINGCIKTSVLGRDYYSFQTIPYMKKPVGKLRFADPQPPENWSEPLDCTKEVHINVFTNEINPTKPFPVLLWIHGGGGFSWNTFESITGPDYFMQKNVVLVTFQYRLGVFGFLSLEDPELNIPGNAQFRDHIMAMKWVQENIANFGGDPNNVTLFGESWGSCSTGYHLVFSKSKGLFHRAIMMSGTCFNNAFTILPRRNWALRLCLELGYNGPHDDKHILKFLENTDEKEIVLATGKILTKKEKSEEMIIYPFGPVFEPYDNGNAIITENIAIMLRKAWGNDIDILISNTSNESLGYLLETKTQERFDSVKSFQRQIPRDLGLEVDSPKRLEYAERLKKHYYGVLEPSLENMDGLVQVHNDTWKWHPMSRFVRGRLQNGQGKTFNYRFDYVTENNLYKKFTKVDEKYEGACHIDDCSYIFRTKLMESENFKLEIDSLAFKGIILMTSMFVNFATYGNPNIEELTNVEWKEATKEEPMKGLNINEKECKIITFPEYERIKIFDEFYHEQNKILY</sequence>
<reference evidence="7" key="1">
    <citation type="submission" date="2021-03" db="EMBL/GenBank/DDBJ databases">
        <title>Chromosome level genome of the anhydrobiotic midge Polypedilum vanderplanki.</title>
        <authorList>
            <person name="Yoshida Y."/>
            <person name="Kikawada T."/>
            <person name="Gusev O."/>
        </authorList>
    </citation>
    <scope>NUCLEOTIDE SEQUENCE</scope>
    <source>
        <strain evidence="7">NIAS01</strain>
        <tissue evidence="7">Whole body or cell culture</tissue>
    </source>
</reference>
<dbReference type="PANTHER" id="PTHR43142:SF1">
    <property type="entry name" value="CARBOXYLIC ESTER HYDROLASE"/>
    <property type="match status" value="1"/>
</dbReference>
<gene>
    <name evidence="7" type="ORF">PVAND_014152</name>
</gene>
<name>A0A9J6CSL3_POLVA</name>
<feature type="domain" description="Carboxylesterase type B" evidence="6">
    <location>
        <begin position="516"/>
        <end position="573"/>
    </location>
</feature>
<dbReference type="GO" id="GO:0106435">
    <property type="term" value="F:carboxylesterase activity"/>
    <property type="evidence" value="ECO:0007669"/>
    <property type="project" value="UniProtKB-EC"/>
</dbReference>
<dbReference type="Proteomes" id="UP001107558">
    <property type="component" value="Chromosome 1"/>
</dbReference>
<dbReference type="EC" id="3.1.1.1" evidence="5"/>
<dbReference type="InterPro" id="IPR029058">
    <property type="entry name" value="AB_hydrolase_fold"/>
</dbReference>
<dbReference type="PANTHER" id="PTHR43142">
    <property type="entry name" value="CARBOXYLIC ESTER HYDROLASE"/>
    <property type="match status" value="1"/>
</dbReference>
<evidence type="ECO:0000256" key="5">
    <source>
        <dbReference type="ARBA" id="ARBA00039155"/>
    </source>
</evidence>
<dbReference type="AlphaFoldDB" id="A0A9J6CSL3"/>
<dbReference type="InterPro" id="IPR002018">
    <property type="entry name" value="CarbesteraseB"/>
</dbReference>
<evidence type="ECO:0000259" key="6">
    <source>
        <dbReference type="Pfam" id="PF00135"/>
    </source>
</evidence>
<keyword evidence="4" id="KW-0325">Glycoprotein</keyword>
<accession>A0A9J6CSL3</accession>
<dbReference type="SUPFAM" id="SSF53474">
    <property type="entry name" value="alpha/beta-Hydrolases"/>
    <property type="match status" value="2"/>
</dbReference>
<dbReference type="EMBL" id="JADBJN010000001">
    <property type="protein sequence ID" value="KAG5684944.1"/>
    <property type="molecule type" value="Genomic_DNA"/>
</dbReference>
<evidence type="ECO:0000256" key="3">
    <source>
        <dbReference type="ARBA" id="ARBA00022801"/>
    </source>
</evidence>
<proteinExistence type="inferred from homology"/>
<keyword evidence="3" id="KW-0378">Hydrolase</keyword>
<evidence type="ECO:0000313" key="8">
    <source>
        <dbReference type="Proteomes" id="UP001107558"/>
    </source>
</evidence>
<comment type="caution">
    <text evidence="7">The sequence shown here is derived from an EMBL/GenBank/DDBJ whole genome shotgun (WGS) entry which is preliminary data.</text>
</comment>